<feature type="compositionally biased region" description="Polar residues" evidence="1">
    <location>
        <begin position="433"/>
        <end position="443"/>
    </location>
</feature>
<evidence type="ECO:0000313" key="5">
    <source>
        <dbReference type="EMBL" id="MFB9260664.1"/>
    </source>
</evidence>
<sequence>MKNASGTPDRQFGTLPSARGFVPALEGLRAVAAFAVLTTHVAFQTASSTGSTIHRIWGRMDLSVAVFFALSGFLLWRVHALHARSGEPGTARPARTYLRSRLVRIMPAYLVLVAAVFLLVPQNASSSPATWTANLTLSQVFVPDSLVEGLTHAWSLSVEMSFYLVLPLLWWALVRLRGPAARWRIPAIAATAVVSLGWALVPWYDLGLPERLNDQILPPAFASWFAAGMILAELVAAPPGRLAALARHRHARWGWWALAAVAFGASTVPQWFTEGFVHPSGPEFAARTALGAAVAFFLLAPVALAPAGQRFAVLGSPTFMMLGRWSYGVFLWHVLVLYFAFQIAFVPMFSGRMLEVWLVTAVVSTVIAAASYSLVEEPSRRWLSPRRDPGALPVPGSGSVSAPGSVPGPEDRDDDDTAPTDGAPTDGHPAANPAQTNPNTVAT</sequence>
<keyword evidence="5" id="KW-0808">Transferase</keyword>
<dbReference type="EMBL" id="JBHMDY010000006">
    <property type="protein sequence ID" value="MFB9260311.1"/>
    <property type="molecule type" value="Genomic_DNA"/>
</dbReference>
<dbReference type="PANTHER" id="PTHR23028">
    <property type="entry name" value="ACETYLTRANSFERASE"/>
    <property type="match status" value="1"/>
</dbReference>
<feature type="transmembrane region" description="Helical" evidence="2">
    <location>
        <begin position="21"/>
        <end position="42"/>
    </location>
</feature>
<proteinExistence type="predicted"/>
<dbReference type="Proteomes" id="UP001589700">
    <property type="component" value="Unassembled WGS sequence"/>
</dbReference>
<evidence type="ECO:0000259" key="3">
    <source>
        <dbReference type="Pfam" id="PF01757"/>
    </source>
</evidence>
<feature type="transmembrane region" description="Helical" evidence="2">
    <location>
        <begin position="102"/>
        <end position="120"/>
    </location>
</feature>
<organism evidence="5 6">
    <name type="scientific">Dietzia aerolata</name>
    <dbReference type="NCBI Taxonomy" id="595984"/>
    <lineage>
        <taxon>Bacteria</taxon>
        <taxon>Bacillati</taxon>
        <taxon>Actinomycetota</taxon>
        <taxon>Actinomycetes</taxon>
        <taxon>Mycobacteriales</taxon>
        <taxon>Dietziaceae</taxon>
        <taxon>Dietzia</taxon>
    </lineage>
</organism>
<dbReference type="GO" id="GO:0016746">
    <property type="term" value="F:acyltransferase activity"/>
    <property type="evidence" value="ECO:0007669"/>
    <property type="project" value="UniProtKB-KW"/>
</dbReference>
<dbReference type="RefSeq" id="WP_380023585.1">
    <property type="nucleotide sequence ID" value="NZ_JBHMDY010000006.1"/>
</dbReference>
<reference evidence="5 6" key="1">
    <citation type="submission" date="2024-09" db="EMBL/GenBank/DDBJ databases">
        <authorList>
            <person name="Sun Q."/>
            <person name="Mori K."/>
        </authorList>
    </citation>
    <scope>NUCLEOTIDE SEQUENCE [LARGE SCALE GENOMIC DNA]</scope>
    <source>
        <strain evidence="5 6">CCM 7659</strain>
    </source>
</reference>
<feature type="transmembrane region" description="Helical" evidence="2">
    <location>
        <begin position="284"/>
        <end position="304"/>
    </location>
</feature>
<dbReference type="Pfam" id="PF01757">
    <property type="entry name" value="Acyl_transf_3"/>
    <property type="match status" value="1"/>
</dbReference>
<feature type="region of interest" description="Disordered" evidence="1">
    <location>
        <begin position="382"/>
        <end position="443"/>
    </location>
</feature>
<keyword evidence="2" id="KW-0812">Transmembrane</keyword>
<feature type="transmembrane region" description="Helical" evidence="2">
    <location>
        <begin position="153"/>
        <end position="173"/>
    </location>
</feature>
<keyword evidence="6" id="KW-1185">Reference proteome</keyword>
<evidence type="ECO:0000313" key="4">
    <source>
        <dbReference type="EMBL" id="MFB9260311.1"/>
    </source>
</evidence>
<feature type="transmembrane region" description="Helical" evidence="2">
    <location>
        <begin position="253"/>
        <end position="272"/>
    </location>
</feature>
<protein>
    <submittedName>
        <fullName evidence="5">Acyltransferase family protein</fullName>
        <ecNumber evidence="5">2.3.-.-</ecNumber>
    </submittedName>
</protein>
<feature type="domain" description="Acyltransferase 3" evidence="3">
    <location>
        <begin position="23"/>
        <end position="368"/>
    </location>
</feature>
<feature type="transmembrane region" description="Helical" evidence="2">
    <location>
        <begin position="216"/>
        <end position="237"/>
    </location>
</feature>
<keyword evidence="2" id="KW-1133">Transmembrane helix</keyword>
<dbReference type="EMBL" id="JBHMDY010000007">
    <property type="protein sequence ID" value="MFB9260664.1"/>
    <property type="molecule type" value="Genomic_DNA"/>
</dbReference>
<accession>A0ABV5JSK5</accession>
<dbReference type="PANTHER" id="PTHR23028:SF53">
    <property type="entry name" value="ACYL_TRANSF_3 DOMAIN-CONTAINING PROTEIN"/>
    <property type="match status" value="1"/>
</dbReference>
<name>A0ABV5JSK5_9ACTN</name>
<comment type="caution">
    <text evidence="5">The sequence shown here is derived from an EMBL/GenBank/DDBJ whole genome shotgun (WGS) entry which is preliminary data.</text>
</comment>
<dbReference type="InterPro" id="IPR050879">
    <property type="entry name" value="Acyltransferase_3"/>
</dbReference>
<feature type="transmembrane region" description="Helical" evidence="2">
    <location>
        <begin position="185"/>
        <end position="204"/>
    </location>
</feature>
<feature type="compositionally biased region" description="Low complexity" evidence="1">
    <location>
        <begin position="393"/>
        <end position="408"/>
    </location>
</feature>
<feature type="transmembrane region" description="Helical" evidence="2">
    <location>
        <begin position="356"/>
        <end position="375"/>
    </location>
</feature>
<dbReference type="EC" id="2.3.-.-" evidence="5"/>
<evidence type="ECO:0000256" key="2">
    <source>
        <dbReference type="SAM" id="Phobius"/>
    </source>
</evidence>
<keyword evidence="5" id="KW-0012">Acyltransferase</keyword>
<keyword evidence="2" id="KW-0472">Membrane</keyword>
<gene>
    <name evidence="4" type="ORF">ACFFVD_10905</name>
    <name evidence="5" type="ORF">ACFFVD_12705</name>
</gene>
<feature type="transmembrane region" description="Helical" evidence="2">
    <location>
        <begin position="325"/>
        <end position="350"/>
    </location>
</feature>
<evidence type="ECO:0000313" key="6">
    <source>
        <dbReference type="Proteomes" id="UP001589700"/>
    </source>
</evidence>
<dbReference type="InterPro" id="IPR002656">
    <property type="entry name" value="Acyl_transf_3_dom"/>
</dbReference>
<evidence type="ECO:0000256" key="1">
    <source>
        <dbReference type="SAM" id="MobiDB-lite"/>
    </source>
</evidence>
<feature type="transmembrane region" description="Helical" evidence="2">
    <location>
        <begin position="62"/>
        <end position="81"/>
    </location>
</feature>